<proteinExistence type="predicted"/>
<comment type="caution">
    <text evidence="1">The sequence shown here is derived from an EMBL/GenBank/DDBJ whole genome shotgun (WGS) entry which is preliminary data.</text>
</comment>
<evidence type="ECO:0000313" key="1">
    <source>
        <dbReference type="EMBL" id="CAG8531546.1"/>
    </source>
</evidence>
<sequence length="45" mass="5231">EAMKKSGFNLESDSIEKSIKEITDNYGCDKIHRIWARKVPMVKAY</sequence>
<gene>
    <name evidence="1" type="ORF">FCALED_LOCUS5199</name>
</gene>
<dbReference type="Proteomes" id="UP000789570">
    <property type="component" value="Unassembled WGS sequence"/>
</dbReference>
<keyword evidence="2" id="KW-1185">Reference proteome</keyword>
<organism evidence="1 2">
    <name type="scientific">Funneliformis caledonium</name>
    <dbReference type="NCBI Taxonomy" id="1117310"/>
    <lineage>
        <taxon>Eukaryota</taxon>
        <taxon>Fungi</taxon>
        <taxon>Fungi incertae sedis</taxon>
        <taxon>Mucoromycota</taxon>
        <taxon>Glomeromycotina</taxon>
        <taxon>Glomeromycetes</taxon>
        <taxon>Glomerales</taxon>
        <taxon>Glomeraceae</taxon>
        <taxon>Funneliformis</taxon>
    </lineage>
</organism>
<name>A0A9N9AJ92_9GLOM</name>
<reference evidence="1" key="1">
    <citation type="submission" date="2021-06" db="EMBL/GenBank/DDBJ databases">
        <authorList>
            <person name="Kallberg Y."/>
            <person name="Tangrot J."/>
            <person name="Rosling A."/>
        </authorList>
    </citation>
    <scope>NUCLEOTIDE SEQUENCE</scope>
    <source>
        <strain evidence="1">UK204</strain>
    </source>
</reference>
<accession>A0A9N9AJ92</accession>
<protein>
    <submittedName>
        <fullName evidence="1">2779_t:CDS:1</fullName>
    </submittedName>
</protein>
<dbReference type="AlphaFoldDB" id="A0A9N9AJ92"/>
<feature type="non-terminal residue" evidence="1">
    <location>
        <position position="1"/>
    </location>
</feature>
<dbReference type="EMBL" id="CAJVPQ010001093">
    <property type="protein sequence ID" value="CAG8531546.1"/>
    <property type="molecule type" value="Genomic_DNA"/>
</dbReference>
<evidence type="ECO:0000313" key="2">
    <source>
        <dbReference type="Proteomes" id="UP000789570"/>
    </source>
</evidence>